<comment type="caution">
    <text evidence="1">The sequence shown here is derived from an EMBL/GenBank/DDBJ whole genome shotgun (WGS) entry which is preliminary data.</text>
</comment>
<dbReference type="RefSeq" id="WP_118231530.1">
    <property type="nucleotide sequence ID" value="NZ_CATWJF010000012.1"/>
</dbReference>
<organism evidence="1 2">
    <name type="scientific">Eubacterium ventriosum</name>
    <dbReference type="NCBI Taxonomy" id="39496"/>
    <lineage>
        <taxon>Bacteria</taxon>
        <taxon>Bacillati</taxon>
        <taxon>Bacillota</taxon>
        <taxon>Clostridia</taxon>
        <taxon>Eubacteriales</taxon>
        <taxon>Eubacteriaceae</taxon>
        <taxon>Eubacterium</taxon>
    </lineage>
</organism>
<reference evidence="1 2" key="1">
    <citation type="submission" date="2018-08" db="EMBL/GenBank/DDBJ databases">
        <title>A genome reference for cultivated species of the human gut microbiota.</title>
        <authorList>
            <person name="Zou Y."/>
            <person name="Xue W."/>
            <person name="Luo G."/>
        </authorList>
    </citation>
    <scope>NUCLEOTIDE SEQUENCE [LARGE SCALE GENOMIC DNA]</scope>
    <source>
        <strain evidence="1 2">AM23-22</strain>
    </source>
</reference>
<sequence>MFKVNSSLSKSNIPRTIRFSEETYNSLFEIAEIEQVSFNSLVLQCCSYAINDYEKIDLLRKRKNKDRE</sequence>
<protein>
    <recommendedName>
        <fullName evidence="3">Toxin-antitoxin system HicB family antitoxin</fullName>
    </recommendedName>
</protein>
<dbReference type="Proteomes" id="UP000286186">
    <property type="component" value="Unassembled WGS sequence"/>
</dbReference>
<evidence type="ECO:0008006" key="3">
    <source>
        <dbReference type="Google" id="ProtNLM"/>
    </source>
</evidence>
<dbReference type="EMBL" id="QRHR01000003">
    <property type="protein sequence ID" value="RHF89784.1"/>
    <property type="molecule type" value="Genomic_DNA"/>
</dbReference>
<evidence type="ECO:0000313" key="2">
    <source>
        <dbReference type="Proteomes" id="UP000286186"/>
    </source>
</evidence>
<proteinExistence type="predicted"/>
<gene>
    <name evidence="1" type="ORF">DW652_04765</name>
</gene>
<name>A0A414R9W1_9FIRM</name>
<accession>A0A414R9W1</accession>
<dbReference type="AlphaFoldDB" id="A0A414R9W1"/>
<evidence type="ECO:0000313" key="1">
    <source>
        <dbReference type="EMBL" id="RHF89784.1"/>
    </source>
</evidence>